<feature type="binding site" evidence="11">
    <location>
        <position position="112"/>
    </location>
    <ligand>
        <name>Zn(2+)</name>
        <dbReference type="ChEBI" id="CHEBI:29105"/>
        <label>3</label>
    </ligand>
</feature>
<accession>A0A4P9ZLF2</accession>
<dbReference type="PROSITE" id="PS50867">
    <property type="entry name" value="PRE_SET"/>
    <property type="match status" value="1"/>
</dbReference>
<keyword evidence="8 11" id="KW-0862">Zinc</keyword>
<comment type="subcellular location">
    <subcellularLocation>
        <location evidence="2">Chromosome</location>
    </subcellularLocation>
    <subcellularLocation>
        <location evidence="1">Nucleus</location>
    </subcellularLocation>
</comment>
<dbReference type="SMART" id="SM00468">
    <property type="entry name" value="PreSET"/>
    <property type="match status" value="1"/>
</dbReference>
<dbReference type="GO" id="GO:0046974">
    <property type="term" value="F:histone H3K9 methyltransferase activity"/>
    <property type="evidence" value="ECO:0007669"/>
    <property type="project" value="InterPro"/>
</dbReference>
<dbReference type="Gene3D" id="2.170.270.10">
    <property type="entry name" value="SET domain"/>
    <property type="match status" value="1"/>
</dbReference>
<feature type="binding site" evidence="11">
    <location>
        <position position="102"/>
    </location>
    <ligand>
        <name>Zn(2+)</name>
        <dbReference type="ChEBI" id="CHEBI:29105"/>
        <label>2</label>
    </ligand>
</feature>
<dbReference type="PIRSF" id="PIRSF009343">
    <property type="entry name" value="SUV39_SET"/>
    <property type="match status" value="1"/>
</dbReference>
<protein>
    <submittedName>
        <fullName evidence="14">Uncharacterized protein</fullName>
    </submittedName>
</protein>
<keyword evidence="10" id="KW-0539">Nucleus</keyword>
<dbReference type="Pfam" id="PF05033">
    <property type="entry name" value="Pre-SET"/>
    <property type="match status" value="1"/>
</dbReference>
<evidence type="ECO:0000256" key="1">
    <source>
        <dbReference type="ARBA" id="ARBA00004123"/>
    </source>
</evidence>
<dbReference type="Proteomes" id="UP000268162">
    <property type="component" value="Unassembled WGS sequence"/>
</dbReference>
<evidence type="ECO:0000256" key="11">
    <source>
        <dbReference type="PIRSR" id="PIRSR009343-2"/>
    </source>
</evidence>
<name>A0A4P9ZLF2_9FUNG</name>
<dbReference type="InterPro" id="IPR011381">
    <property type="entry name" value="H3-K9_MeTrfase_SUV39H1/2-like"/>
</dbReference>
<feature type="binding site" evidence="11">
    <location>
        <position position="102"/>
    </location>
    <ligand>
        <name>Zn(2+)</name>
        <dbReference type="ChEBI" id="CHEBI:29105"/>
        <label>3</label>
    </ligand>
</feature>
<dbReference type="PROSITE" id="PS50280">
    <property type="entry name" value="SET"/>
    <property type="match status" value="1"/>
</dbReference>
<feature type="non-terminal residue" evidence="14">
    <location>
        <position position="215"/>
    </location>
</feature>
<gene>
    <name evidence="14" type="ORF">BJ085DRAFT_13581</name>
</gene>
<dbReference type="InterPro" id="IPR007728">
    <property type="entry name" value="Pre-SET_dom"/>
</dbReference>
<dbReference type="InterPro" id="IPR050973">
    <property type="entry name" value="H3K9_Histone-Lys_N-MTase"/>
</dbReference>
<dbReference type="PANTHER" id="PTHR46223:SF3">
    <property type="entry name" value="HISTONE-LYSINE N-METHYLTRANSFERASE SET-23"/>
    <property type="match status" value="1"/>
</dbReference>
<keyword evidence="15" id="KW-1185">Reference proteome</keyword>
<evidence type="ECO:0000256" key="9">
    <source>
        <dbReference type="ARBA" id="ARBA00022853"/>
    </source>
</evidence>
<keyword evidence="7 11" id="KW-0479">Metal-binding</keyword>
<feature type="binding site" evidence="11">
    <location>
        <position position="58"/>
    </location>
    <ligand>
        <name>Zn(2+)</name>
        <dbReference type="ChEBI" id="CHEBI:29105"/>
        <label>1</label>
    </ligand>
</feature>
<dbReference type="PANTHER" id="PTHR46223">
    <property type="entry name" value="HISTONE-LYSINE N-METHYLTRANSFERASE SUV39H"/>
    <property type="match status" value="1"/>
</dbReference>
<feature type="domain" description="Pre-SET" evidence="13">
    <location>
        <begin position="56"/>
        <end position="120"/>
    </location>
</feature>
<dbReference type="AlphaFoldDB" id="A0A4P9ZLF2"/>
<feature type="binding site" evidence="11">
    <location>
        <position position="106"/>
    </location>
    <ligand>
        <name>Zn(2+)</name>
        <dbReference type="ChEBI" id="CHEBI:29105"/>
        <label>2</label>
    </ligand>
</feature>
<evidence type="ECO:0000256" key="3">
    <source>
        <dbReference type="ARBA" id="ARBA00022454"/>
    </source>
</evidence>
<feature type="binding site" evidence="11">
    <location>
        <position position="108"/>
    </location>
    <ligand>
        <name>Zn(2+)</name>
        <dbReference type="ChEBI" id="CHEBI:29105"/>
        <label>3</label>
    </ligand>
</feature>
<evidence type="ECO:0000256" key="5">
    <source>
        <dbReference type="ARBA" id="ARBA00022679"/>
    </source>
</evidence>
<evidence type="ECO:0000256" key="8">
    <source>
        <dbReference type="ARBA" id="ARBA00022833"/>
    </source>
</evidence>
<keyword evidence="3" id="KW-0158">Chromosome</keyword>
<dbReference type="STRING" id="215637.A0A4P9ZLF2"/>
<dbReference type="GO" id="GO:0005694">
    <property type="term" value="C:chromosome"/>
    <property type="evidence" value="ECO:0007669"/>
    <property type="project" value="UniProtKB-SubCell"/>
</dbReference>
<dbReference type="GO" id="GO:0008270">
    <property type="term" value="F:zinc ion binding"/>
    <property type="evidence" value="ECO:0007669"/>
    <property type="project" value="InterPro"/>
</dbReference>
<evidence type="ECO:0000256" key="2">
    <source>
        <dbReference type="ARBA" id="ARBA00004286"/>
    </source>
</evidence>
<dbReference type="Pfam" id="PF00856">
    <property type="entry name" value="SET"/>
    <property type="match status" value="1"/>
</dbReference>
<dbReference type="InterPro" id="IPR046341">
    <property type="entry name" value="SET_dom_sf"/>
</dbReference>
<feature type="binding site" evidence="11">
    <location>
        <position position="58"/>
    </location>
    <ligand>
        <name>Zn(2+)</name>
        <dbReference type="ChEBI" id="CHEBI:29105"/>
        <label>2</label>
    </ligand>
</feature>
<evidence type="ECO:0000256" key="7">
    <source>
        <dbReference type="ARBA" id="ARBA00022723"/>
    </source>
</evidence>
<evidence type="ECO:0000256" key="10">
    <source>
        <dbReference type="ARBA" id="ARBA00023242"/>
    </source>
</evidence>
<keyword evidence="6" id="KW-0949">S-adenosyl-L-methionine</keyword>
<dbReference type="GO" id="GO:0005634">
    <property type="term" value="C:nucleus"/>
    <property type="evidence" value="ECO:0007669"/>
    <property type="project" value="UniProtKB-SubCell"/>
</dbReference>
<feature type="binding site" evidence="11">
    <location>
        <position position="210"/>
    </location>
    <ligand>
        <name>Zn(2+)</name>
        <dbReference type="ChEBI" id="CHEBI:29105"/>
        <label>4</label>
    </ligand>
</feature>
<dbReference type="InterPro" id="IPR001214">
    <property type="entry name" value="SET_dom"/>
</dbReference>
<evidence type="ECO:0000313" key="14">
    <source>
        <dbReference type="EMBL" id="RKP33945.1"/>
    </source>
</evidence>
<feature type="domain" description="SET" evidence="12">
    <location>
        <begin position="123"/>
        <end position="215"/>
    </location>
</feature>
<organism evidence="14 15">
    <name type="scientific">Dimargaris cristalligena</name>
    <dbReference type="NCBI Taxonomy" id="215637"/>
    <lineage>
        <taxon>Eukaryota</taxon>
        <taxon>Fungi</taxon>
        <taxon>Fungi incertae sedis</taxon>
        <taxon>Zoopagomycota</taxon>
        <taxon>Kickxellomycotina</taxon>
        <taxon>Dimargaritomycetes</taxon>
        <taxon>Dimargaritales</taxon>
        <taxon>Dimargaritaceae</taxon>
        <taxon>Dimargaris</taxon>
    </lineage>
</organism>
<dbReference type="SMART" id="SM00317">
    <property type="entry name" value="SET"/>
    <property type="match status" value="1"/>
</dbReference>
<keyword evidence="9" id="KW-0156">Chromatin regulator</keyword>
<keyword evidence="5" id="KW-0808">Transferase</keyword>
<dbReference type="GO" id="GO:0032259">
    <property type="term" value="P:methylation"/>
    <property type="evidence" value="ECO:0007669"/>
    <property type="project" value="UniProtKB-KW"/>
</dbReference>
<feature type="binding site" evidence="11">
    <location>
        <position position="60"/>
    </location>
    <ligand>
        <name>Zn(2+)</name>
        <dbReference type="ChEBI" id="CHEBI:29105"/>
        <label>1</label>
    </ligand>
</feature>
<keyword evidence="4" id="KW-0489">Methyltransferase</keyword>
<reference evidence="15" key="1">
    <citation type="journal article" date="2018" name="Nat. Microbiol.">
        <title>Leveraging single-cell genomics to expand the fungal tree of life.</title>
        <authorList>
            <person name="Ahrendt S.R."/>
            <person name="Quandt C.A."/>
            <person name="Ciobanu D."/>
            <person name="Clum A."/>
            <person name="Salamov A."/>
            <person name="Andreopoulos B."/>
            <person name="Cheng J.F."/>
            <person name="Woyke T."/>
            <person name="Pelin A."/>
            <person name="Henrissat B."/>
            <person name="Reynolds N.K."/>
            <person name="Benny G.L."/>
            <person name="Smith M.E."/>
            <person name="James T.Y."/>
            <person name="Grigoriev I.V."/>
        </authorList>
    </citation>
    <scope>NUCLEOTIDE SEQUENCE [LARGE SCALE GENOMIC DNA]</scope>
    <source>
        <strain evidence="15">RSA 468</strain>
    </source>
</reference>
<evidence type="ECO:0000259" key="12">
    <source>
        <dbReference type="PROSITE" id="PS50280"/>
    </source>
</evidence>
<evidence type="ECO:0000256" key="4">
    <source>
        <dbReference type="ARBA" id="ARBA00022603"/>
    </source>
</evidence>
<evidence type="ECO:0000313" key="15">
    <source>
        <dbReference type="Proteomes" id="UP000268162"/>
    </source>
</evidence>
<feature type="binding site" evidence="11">
    <location>
        <position position="75"/>
    </location>
    <ligand>
        <name>Zn(2+)</name>
        <dbReference type="ChEBI" id="CHEBI:29105"/>
        <label>2</label>
    </ligand>
</feature>
<dbReference type="SUPFAM" id="SSF82199">
    <property type="entry name" value="SET domain"/>
    <property type="match status" value="1"/>
</dbReference>
<evidence type="ECO:0000256" key="6">
    <source>
        <dbReference type="ARBA" id="ARBA00022691"/>
    </source>
</evidence>
<dbReference type="EMBL" id="ML003446">
    <property type="protein sequence ID" value="RKP33945.1"/>
    <property type="molecule type" value="Genomic_DNA"/>
</dbReference>
<feature type="binding site" evidence="11">
    <location>
        <position position="73"/>
    </location>
    <ligand>
        <name>Zn(2+)</name>
        <dbReference type="ChEBI" id="CHEBI:29105"/>
        <label>1</label>
    </ligand>
</feature>
<evidence type="ECO:0000259" key="13">
    <source>
        <dbReference type="PROSITE" id="PS50867"/>
    </source>
</evidence>
<sequence length="215" mass="23700">MKPNIRRFLDAVSHAKGPPISVVNEVDDDGPPLTFTYIDKSIIGPTITPPDPGTALGCQCPHNCDGLSSTHDCLCTFHTDRQCAYDLNGRLTLAPGFPIYECNSKCRCGPRCPNRVIQKGPQVKVEIFKTVNKGWGVRARQAIPKGTFIAEYVGEIINAAEADRRAEVYDGIGITYLFDLDHEVPAEQSPEYTIDAYHCGNFSHFFNHSCDPNLA</sequence>
<proteinExistence type="predicted"/>